<feature type="compositionally biased region" description="Low complexity" evidence="7">
    <location>
        <begin position="989"/>
        <end position="1021"/>
    </location>
</feature>
<evidence type="ECO:0000256" key="1">
    <source>
        <dbReference type="ARBA" id="ARBA00004123"/>
    </source>
</evidence>
<organism evidence="9 10">
    <name type="scientific">Allomyces macrogynus (strain ATCC 38327)</name>
    <name type="common">Allomyces javanicus var. macrogynus</name>
    <dbReference type="NCBI Taxonomy" id="578462"/>
    <lineage>
        <taxon>Eukaryota</taxon>
        <taxon>Fungi</taxon>
        <taxon>Fungi incertae sedis</taxon>
        <taxon>Blastocladiomycota</taxon>
        <taxon>Blastocladiomycetes</taxon>
        <taxon>Blastocladiales</taxon>
        <taxon>Blastocladiaceae</taxon>
        <taxon>Allomyces</taxon>
    </lineage>
</organism>
<dbReference type="SMART" id="SM00401">
    <property type="entry name" value="ZnF_GATA"/>
    <property type="match status" value="2"/>
</dbReference>
<feature type="compositionally biased region" description="Basic residues" evidence="7">
    <location>
        <begin position="539"/>
        <end position="549"/>
    </location>
</feature>
<evidence type="ECO:0000256" key="3">
    <source>
        <dbReference type="ARBA" id="ARBA00022771"/>
    </source>
</evidence>
<dbReference type="InterPro" id="IPR039355">
    <property type="entry name" value="Transcription_factor_GATA"/>
</dbReference>
<feature type="region of interest" description="Disordered" evidence="7">
    <location>
        <begin position="337"/>
        <end position="379"/>
    </location>
</feature>
<feature type="region of interest" description="Disordered" evidence="7">
    <location>
        <begin position="1743"/>
        <end position="1766"/>
    </location>
</feature>
<evidence type="ECO:0000256" key="2">
    <source>
        <dbReference type="ARBA" id="ARBA00022723"/>
    </source>
</evidence>
<accession>A0A0L0TDL8</accession>
<feature type="compositionally biased region" description="Pro residues" evidence="7">
    <location>
        <begin position="1354"/>
        <end position="1370"/>
    </location>
</feature>
<dbReference type="EMBL" id="GG745383">
    <property type="protein sequence ID" value="KNE72775.1"/>
    <property type="molecule type" value="Genomic_DNA"/>
</dbReference>
<feature type="compositionally biased region" description="Pro residues" evidence="7">
    <location>
        <begin position="613"/>
        <end position="622"/>
    </location>
</feature>
<dbReference type="PRINTS" id="PR00619">
    <property type="entry name" value="GATAZNFINGER"/>
</dbReference>
<feature type="domain" description="GATA-type" evidence="8">
    <location>
        <begin position="1548"/>
        <end position="1617"/>
    </location>
</feature>
<dbReference type="CDD" id="cd00202">
    <property type="entry name" value="ZnF_GATA"/>
    <property type="match status" value="2"/>
</dbReference>
<feature type="region of interest" description="Disordered" evidence="7">
    <location>
        <begin position="433"/>
        <end position="834"/>
    </location>
</feature>
<name>A0A0L0TDL8_ALLM3</name>
<feature type="compositionally biased region" description="Low complexity" evidence="7">
    <location>
        <begin position="341"/>
        <end position="379"/>
    </location>
</feature>
<dbReference type="InterPro" id="IPR000679">
    <property type="entry name" value="Znf_GATA"/>
</dbReference>
<comment type="subcellular location">
    <subcellularLocation>
        <location evidence="1">Nucleus</location>
    </subcellularLocation>
</comment>
<dbReference type="GO" id="GO:0000122">
    <property type="term" value="P:negative regulation of transcription by RNA polymerase II"/>
    <property type="evidence" value="ECO:0007669"/>
    <property type="project" value="TreeGrafter"/>
</dbReference>
<feature type="compositionally biased region" description="Basic residues" evidence="7">
    <location>
        <begin position="627"/>
        <end position="637"/>
    </location>
</feature>
<dbReference type="PANTHER" id="PTHR10071">
    <property type="entry name" value="TRANSCRIPTION FACTOR GATA FAMILY MEMBER"/>
    <property type="match status" value="1"/>
</dbReference>
<keyword evidence="5" id="KW-0539">Nucleus</keyword>
<reference evidence="9 10" key="1">
    <citation type="submission" date="2009-11" db="EMBL/GenBank/DDBJ databases">
        <title>Annotation of Allomyces macrogynus ATCC 38327.</title>
        <authorList>
            <consortium name="The Broad Institute Genome Sequencing Platform"/>
            <person name="Russ C."/>
            <person name="Cuomo C."/>
            <person name="Burger G."/>
            <person name="Gray M.W."/>
            <person name="Holland P.W.H."/>
            <person name="King N."/>
            <person name="Lang F.B.F."/>
            <person name="Roger A.J."/>
            <person name="Ruiz-Trillo I."/>
            <person name="Young S.K."/>
            <person name="Zeng Q."/>
            <person name="Gargeya S."/>
            <person name="Fitzgerald M."/>
            <person name="Haas B."/>
            <person name="Abouelleil A."/>
            <person name="Alvarado L."/>
            <person name="Arachchi H.M."/>
            <person name="Berlin A."/>
            <person name="Chapman S.B."/>
            <person name="Gearin G."/>
            <person name="Goldberg J."/>
            <person name="Griggs A."/>
            <person name="Gujja S."/>
            <person name="Hansen M."/>
            <person name="Heiman D."/>
            <person name="Howarth C."/>
            <person name="Larimer J."/>
            <person name="Lui A."/>
            <person name="MacDonald P.J.P."/>
            <person name="McCowen C."/>
            <person name="Montmayeur A."/>
            <person name="Murphy C."/>
            <person name="Neiman D."/>
            <person name="Pearson M."/>
            <person name="Priest M."/>
            <person name="Roberts A."/>
            <person name="Saif S."/>
            <person name="Shea T."/>
            <person name="Sisk P."/>
            <person name="Stolte C."/>
            <person name="Sykes S."/>
            <person name="Wortman J."/>
            <person name="Nusbaum C."/>
            <person name="Birren B."/>
        </authorList>
    </citation>
    <scope>NUCLEOTIDE SEQUENCE [LARGE SCALE GENOMIC DNA]</scope>
    <source>
        <strain evidence="9 10">ATCC 38327</strain>
    </source>
</reference>
<dbReference type="Pfam" id="PF00320">
    <property type="entry name" value="GATA"/>
    <property type="match status" value="1"/>
</dbReference>
<keyword evidence="2" id="KW-0479">Metal-binding</keyword>
<feature type="region of interest" description="Disordered" evidence="7">
    <location>
        <begin position="1662"/>
        <end position="1689"/>
    </location>
</feature>
<keyword evidence="3 6" id="KW-0863">Zinc-finger</keyword>
<feature type="compositionally biased region" description="Low complexity" evidence="7">
    <location>
        <begin position="1413"/>
        <end position="1424"/>
    </location>
</feature>
<feature type="domain" description="GATA-type" evidence="8">
    <location>
        <begin position="1617"/>
        <end position="1660"/>
    </location>
</feature>
<feature type="compositionally biased region" description="Pro residues" evidence="7">
    <location>
        <begin position="1253"/>
        <end position="1276"/>
    </location>
</feature>
<dbReference type="GO" id="GO:0008270">
    <property type="term" value="F:zinc ion binding"/>
    <property type="evidence" value="ECO:0007669"/>
    <property type="project" value="UniProtKB-KW"/>
</dbReference>
<feature type="compositionally biased region" description="Pro residues" evidence="7">
    <location>
        <begin position="1301"/>
        <end position="1312"/>
    </location>
</feature>
<feature type="region of interest" description="Disordered" evidence="7">
    <location>
        <begin position="1"/>
        <end position="43"/>
    </location>
</feature>
<dbReference type="GO" id="GO:0045944">
    <property type="term" value="P:positive regulation of transcription by RNA polymerase II"/>
    <property type="evidence" value="ECO:0007669"/>
    <property type="project" value="TreeGrafter"/>
</dbReference>
<sequence length="1766" mass="182974">MPNRPGSRPPPSAAAATGYVPAPPTWTADPSQGAPNRRSGAPPLMDAAWLESLLLVSPPPPSSMTTVAAAAPAWLPPPPLDPAATNTDLALSASLSDPTLRPAWTLAVPAEPTELPDLETLLAHDRSSSWRSPTLAALNTRTVLSPQLPPGLPHVQGDALPPALPLEPEVLLSQPLPDIVAPANKSRASRSSPRQRPPPRPCSGGVDWDDPRTAGSPSVSPGDDSVDNPWVNLFQQQSVDLDRASSVAARATLPSLDDMEIDAVDVPPRTAAGMWVGTPFSGHTSRRSSSASSEWASHDESDGDASDLEALGVAGPYVPGGPWCDVLYPGRAIAAGGEEVPPSSSISTSSLSSSASSPSSSPSDSPAATPATHTDAPTTATAPIWPFAAHSAALDSPGADSVDSFLAHAAATLPPAPGPATTWPAGPRIRLIVHPPPARATAAAQASASPAPARATAGIPLPPADDLDAFVRPDAPTAVPVPNPRSTSGKVRAPSPAESLSTVPTPRSSPALEDDGEYDADGAEDEEDEEVSDEEAVRARLRARQRNRNRNAGGGGGGSGGGVATRKAPAPTTTAAAASASAVGTKSKTPTAAPTGSKTTTCAKSKSTAWRLPQPPPPPPPLAANKSKSKSKKKKLRPPTIEGGPVHDDRPKQTSYLLQARDSMGRFGARRKGAHAVEAGLAPGSVENAQRRRHRPADDGGRGADRDRAREREARDAHDRSVRAEPHVPPPPLPPPAAPAVSAAGQRSRTTTATGTAEPAAAATTAASKRSRTKSSGTTSARRSRTQSAATTPALAASRPRTVPTTPAAPRARTPTTTADALPPASPKYVLDAGPGSAAQQLWSIFAVRQRQATVDASAAVSLPSAPSEAASEEAVRVPSPSPPPPTPLPRLVDALHEAESETQTHAVISGRVVRRDAAGGGRNCRVEIGGFARAQHAKKYGVQHTGWGRTDQSRRIHWRRGSYRTFLPYVARRAAASVADRRMQQQLAGSRAPWPPRAAGAGSRPASRGTSRPGSRGTARPASRGSVENRRAPALPPTVPVPALAPVQQQPSVPNARARSPPAAAWKQTRRYERYEPAYATSSAAPRPASREFPALGTATLVRSASLQFTSRSRSTSRGRGARWPVSDVENDAPPQQRARTALRRSSAHSGPIPLPRRPTAPPLAVPPGNGGGGAHNAGPAVTLSATRSYRPATAVPPPPTPGSFDPARSYRPAEGVGDVSVPRTKLQRLPSRPKTPVVALVPPLEEATRAPSPPAPSPPPAPQGAASPPAPPPQLHARSPPRVGPVVEVIPPICVEIVPAPPSSTPPPPRLESAEPVETRGRVITRDSSAFSSPAPATRPPAVVTVAQPGPLLTPPPPASAPTRPSPLSPLSSVTGEEEAEAEVEDGEDGDEEDDGDDDDEEEEDEEEGLASSVVASADAGSEYTDDASSCESVMSWAAPAFDEPTASRKARRRPSGTSTSSRANKRARTGSLSPTAVAATPAVATATTAAVNDTDPPSSGLPPTKSRGRTKSGKPKLVGIPLATPVGAHAVVDDESASPIPSHQATGDRVCFNCGNTATASWRRSRLHFRGVDDNGMPLAENLCNPCGLYEKLHGCDRPVERLETGEIRVVRGRRTQGVCANCGATETPAWRRGMNHEPLCNACGLYRRTHNVHRPVLEGGIDEDGTGGGGGSATETIELPDGGESEEPAVVLRAASASPVTRVRRATAVAVLDPRPAKRARFETAPARAVMPWTAVRRPPPLATRRSSDVVPGELRMAAAGR</sequence>
<dbReference type="PANTHER" id="PTHR10071:SF281">
    <property type="entry name" value="BOX A-BINDING FACTOR-RELATED"/>
    <property type="match status" value="1"/>
</dbReference>
<evidence type="ECO:0000259" key="8">
    <source>
        <dbReference type="PROSITE" id="PS50114"/>
    </source>
</evidence>
<feature type="compositionally biased region" description="Acidic residues" evidence="7">
    <location>
        <begin position="512"/>
        <end position="534"/>
    </location>
</feature>
<dbReference type="Proteomes" id="UP000054350">
    <property type="component" value="Unassembled WGS sequence"/>
</dbReference>
<evidence type="ECO:0000256" key="4">
    <source>
        <dbReference type="ARBA" id="ARBA00022833"/>
    </source>
</evidence>
<feature type="compositionally biased region" description="Basic and acidic residues" evidence="7">
    <location>
        <begin position="696"/>
        <end position="726"/>
    </location>
</feature>
<feature type="region of interest" description="Disordered" evidence="7">
    <location>
        <begin position="274"/>
        <end position="307"/>
    </location>
</feature>
<keyword evidence="10" id="KW-1185">Reference proteome</keyword>
<feature type="region of interest" description="Disordered" evidence="7">
    <location>
        <begin position="1108"/>
        <end position="1287"/>
    </location>
</feature>
<keyword evidence="4" id="KW-0862">Zinc</keyword>
<dbReference type="InterPro" id="IPR013088">
    <property type="entry name" value="Znf_NHR/GATA"/>
</dbReference>
<feature type="compositionally biased region" description="Low complexity" evidence="7">
    <location>
        <begin position="739"/>
        <end position="823"/>
    </location>
</feature>
<feature type="compositionally biased region" description="Acidic residues" evidence="7">
    <location>
        <begin position="1378"/>
        <end position="1411"/>
    </location>
</feature>
<feature type="region of interest" description="Disordered" evidence="7">
    <location>
        <begin position="183"/>
        <end position="229"/>
    </location>
</feature>
<feature type="compositionally biased region" description="Low complexity" evidence="7">
    <location>
        <begin position="1330"/>
        <end position="1344"/>
    </location>
</feature>
<protein>
    <recommendedName>
        <fullName evidence="8">GATA-type domain-containing protein</fullName>
    </recommendedName>
</protein>
<feature type="compositionally biased region" description="Polar residues" evidence="7">
    <location>
        <begin position="498"/>
        <end position="508"/>
    </location>
</feature>
<feature type="compositionally biased region" description="Gly residues" evidence="7">
    <location>
        <begin position="552"/>
        <end position="563"/>
    </location>
</feature>
<proteinExistence type="predicted"/>
<dbReference type="GO" id="GO:0005634">
    <property type="term" value="C:nucleus"/>
    <property type="evidence" value="ECO:0007669"/>
    <property type="project" value="UniProtKB-SubCell"/>
</dbReference>
<evidence type="ECO:0000256" key="7">
    <source>
        <dbReference type="SAM" id="MobiDB-lite"/>
    </source>
</evidence>
<dbReference type="Gene3D" id="3.30.50.10">
    <property type="entry name" value="Erythroid Transcription Factor GATA-1, subunit A"/>
    <property type="match status" value="2"/>
</dbReference>
<gene>
    <name evidence="9" type="ORF">AMAG_17103</name>
</gene>
<feature type="region of interest" description="Disordered" evidence="7">
    <location>
        <begin position="1299"/>
        <end position="1520"/>
    </location>
</feature>
<dbReference type="eggNOG" id="KOG1601">
    <property type="taxonomic scope" value="Eukaryota"/>
</dbReference>
<dbReference type="GO" id="GO:0000981">
    <property type="term" value="F:DNA-binding transcription factor activity, RNA polymerase II-specific"/>
    <property type="evidence" value="ECO:0007669"/>
    <property type="project" value="TreeGrafter"/>
</dbReference>
<feature type="compositionally biased region" description="Low complexity" evidence="7">
    <location>
        <begin position="281"/>
        <end position="295"/>
    </location>
</feature>
<feature type="compositionally biased region" description="Pro residues" evidence="7">
    <location>
        <begin position="1154"/>
        <end position="1167"/>
    </location>
</feature>
<dbReference type="GO" id="GO:0000978">
    <property type="term" value="F:RNA polymerase II cis-regulatory region sequence-specific DNA binding"/>
    <property type="evidence" value="ECO:0007669"/>
    <property type="project" value="TreeGrafter"/>
</dbReference>
<evidence type="ECO:0000256" key="5">
    <source>
        <dbReference type="ARBA" id="ARBA00023242"/>
    </source>
</evidence>
<dbReference type="OrthoDB" id="515401at2759"/>
<feature type="compositionally biased region" description="Low complexity" evidence="7">
    <location>
        <begin position="439"/>
        <end position="457"/>
    </location>
</feature>
<evidence type="ECO:0000256" key="6">
    <source>
        <dbReference type="PROSITE-ProRule" id="PRU00094"/>
    </source>
</evidence>
<feature type="compositionally biased region" description="Low complexity" evidence="7">
    <location>
        <begin position="1277"/>
        <end position="1287"/>
    </location>
</feature>
<dbReference type="PROSITE" id="PS50114">
    <property type="entry name" value="GATA_ZN_FINGER_2"/>
    <property type="match status" value="2"/>
</dbReference>
<dbReference type="STRING" id="578462.A0A0L0TDL8"/>
<dbReference type="SUPFAM" id="SSF57716">
    <property type="entry name" value="Glucocorticoid receptor-like (DNA-binding domain)"/>
    <property type="match status" value="2"/>
</dbReference>
<feature type="region of interest" description="Disordered" evidence="7">
    <location>
        <begin position="865"/>
        <end position="887"/>
    </location>
</feature>
<feature type="compositionally biased region" description="Low complexity" evidence="7">
    <location>
        <begin position="1042"/>
        <end position="1066"/>
    </location>
</feature>
<feature type="compositionally biased region" description="Low complexity" evidence="7">
    <location>
        <begin position="1477"/>
        <end position="1494"/>
    </location>
</feature>
<evidence type="ECO:0000313" key="9">
    <source>
        <dbReference type="EMBL" id="KNE72775.1"/>
    </source>
</evidence>
<dbReference type="OMA" id="NQEGHDQ"/>
<dbReference type="VEuPathDB" id="FungiDB:AMAG_17103"/>
<evidence type="ECO:0000313" key="10">
    <source>
        <dbReference type="Proteomes" id="UP000054350"/>
    </source>
</evidence>
<feature type="region of interest" description="Disordered" evidence="7">
    <location>
        <begin position="982"/>
        <end position="1070"/>
    </location>
</feature>
<feature type="compositionally biased region" description="Low complexity" evidence="7">
    <location>
        <begin position="564"/>
        <end position="608"/>
    </location>
</feature>
<reference evidence="10" key="2">
    <citation type="submission" date="2009-11" db="EMBL/GenBank/DDBJ databases">
        <title>The Genome Sequence of Allomyces macrogynus strain ATCC 38327.</title>
        <authorList>
            <consortium name="The Broad Institute Genome Sequencing Platform"/>
            <person name="Russ C."/>
            <person name="Cuomo C."/>
            <person name="Shea T."/>
            <person name="Young S.K."/>
            <person name="Zeng Q."/>
            <person name="Koehrsen M."/>
            <person name="Haas B."/>
            <person name="Borodovsky M."/>
            <person name="Guigo R."/>
            <person name="Alvarado L."/>
            <person name="Berlin A."/>
            <person name="Borenstein D."/>
            <person name="Chen Z."/>
            <person name="Engels R."/>
            <person name="Freedman E."/>
            <person name="Gellesch M."/>
            <person name="Goldberg J."/>
            <person name="Griggs A."/>
            <person name="Gujja S."/>
            <person name="Heiman D."/>
            <person name="Hepburn T."/>
            <person name="Howarth C."/>
            <person name="Jen D."/>
            <person name="Larson L."/>
            <person name="Lewis B."/>
            <person name="Mehta T."/>
            <person name="Park D."/>
            <person name="Pearson M."/>
            <person name="Roberts A."/>
            <person name="Saif S."/>
            <person name="Shenoy N."/>
            <person name="Sisk P."/>
            <person name="Stolte C."/>
            <person name="Sykes S."/>
            <person name="Walk T."/>
            <person name="White J."/>
            <person name="Yandava C."/>
            <person name="Burger G."/>
            <person name="Gray M.W."/>
            <person name="Holland P.W.H."/>
            <person name="King N."/>
            <person name="Lang F.B.F."/>
            <person name="Roger A.J."/>
            <person name="Ruiz-Trillo I."/>
            <person name="Lander E."/>
            <person name="Nusbaum C."/>
        </authorList>
    </citation>
    <scope>NUCLEOTIDE SEQUENCE [LARGE SCALE GENOMIC DNA]</scope>
    <source>
        <strain evidence="10">ATCC 38327</strain>
    </source>
</reference>
<feature type="compositionally biased region" description="Pro residues" evidence="7">
    <location>
        <begin position="727"/>
        <end position="738"/>
    </location>
</feature>